<evidence type="ECO:0000256" key="2">
    <source>
        <dbReference type="ARBA" id="ARBA00007186"/>
    </source>
</evidence>
<reference evidence="10" key="1">
    <citation type="submission" date="2020-10" db="EMBL/GenBank/DDBJ databases">
        <title>Sequencing the genomes of 1000 actinobacteria strains.</title>
        <authorList>
            <person name="Klenk H.-P."/>
        </authorList>
    </citation>
    <scope>NUCLEOTIDE SEQUENCE</scope>
    <source>
        <strain evidence="10">DSM 45354</strain>
    </source>
</reference>
<dbReference type="GO" id="GO:0046556">
    <property type="term" value="F:alpha-L-arabinofuranosidase activity"/>
    <property type="evidence" value="ECO:0007669"/>
    <property type="project" value="UniProtKB-EC"/>
</dbReference>
<gene>
    <name evidence="10" type="ORF">HEB94_010092</name>
</gene>
<evidence type="ECO:0000256" key="7">
    <source>
        <dbReference type="ARBA" id="ARBA00023295"/>
    </source>
</evidence>
<proteinExistence type="inferred from homology"/>
<feature type="region of interest" description="Disordered" evidence="8">
    <location>
        <begin position="47"/>
        <end position="66"/>
    </location>
</feature>
<dbReference type="InterPro" id="IPR010720">
    <property type="entry name" value="Alpha-L-AF_C"/>
</dbReference>
<feature type="region of interest" description="Disordered" evidence="8">
    <location>
        <begin position="628"/>
        <end position="666"/>
    </location>
</feature>
<dbReference type="SMART" id="SM00813">
    <property type="entry name" value="Alpha-L-AF_C"/>
    <property type="match status" value="1"/>
</dbReference>
<evidence type="ECO:0000259" key="9">
    <source>
        <dbReference type="SMART" id="SM00813"/>
    </source>
</evidence>
<evidence type="ECO:0000256" key="3">
    <source>
        <dbReference type="ARBA" id="ARBA00011165"/>
    </source>
</evidence>
<dbReference type="Pfam" id="PF22848">
    <property type="entry name" value="ASD1_dom"/>
    <property type="match status" value="1"/>
</dbReference>
<organism evidence="10 11">
    <name type="scientific">Actinopolymorpha pittospori</name>
    <dbReference type="NCBI Taxonomy" id="648752"/>
    <lineage>
        <taxon>Bacteria</taxon>
        <taxon>Bacillati</taxon>
        <taxon>Actinomycetota</taxon>
        <taxon>Actinomycetes</taxon>
        <taxon>Propionibacteriales</taxon>
        <taxon>Actinopolymorphaceae</taxon>
        <taxon>Actinopolymorpha</taxon>
    </lineage>
</organism>
<comment type="subunit">
    <text evidence="3">Homohexamer; trimer of dimers.</text>
</comment>
<sequence>MEHRRHAFVKQMISRSSRWSASGQHVPSALRTGVHIATVRALAGKDGQASACTDGSGRTGWAGHRRPEVDLPPFPATIEIDRSTETGRIDANIYGHFLESSFFGNIEGGVFDEGSSLSIDSRDARAGLRKDVLTLCQDLGVPVVRWPGGNFTSPYHWEDGVGPRDARPSRLELAWGGVETNRFGTDEFLAWCAEVGAEPYLVHSCRDVDEAVRWVEYVNSPAETAYTRQRARNGHPDPYGVRYWGIGNEVYGPWQLGYRSAPEYAAAAREHARFMRLVDPSLKLVAVGIPWRQEEWTRPLLEQAGRLLDYVSLHLYGASTHLSAAADGSSGDDYDDYDAVVAQPLYFEQQINDYAHLVADLAADAGLERPLALALDEWNIRHLEPTGWPEPQPGEDGGFAPRELSAPDAEAGSLRVNRWSPRTLADALFYAGVFHGLHRAAGLAVAPTMANTVNLVNANGLVVARPTGATRSASYHVWDLYQNHTGPIAVAARVEGPAVSAQVRQGDNRTPGGGFQTRPGVVPYLDVSATLTEDRRSLRLAVINRHRSAPVRATIVLDGRTQNLPRRAGVHDLGVGVDDVLATNRIGEPDRVALVDRGEIEVPAGDYDFPPHSVTVLSFTLAPRPQRPVDVRVRSSAPAARPRRPWRGTPSRPRAARRRGGSPATS</sequence>
<dbReference type="AlphaFoldDB" id="A0A927N6V6"/>
<dbReference type="Gene3D" id="3.20.20.80">
    <property type="entry name" value="Glycosidases"/>
    <property type="match status" value="1"/>
</dbReference>
<dbReference type="InterPro" id="IPR055235">
    <property type="entry name" value="ASD1_cat"/>
</dbReference>
<comment type="caution">
    <text evidence="10">The sequence shown here is derived from an EMBL/GenBank/DDBJ whole genome shotgun (WGS) entry which is preliminary data.</text>
</comment>
<dbReference type="Proteomes" id="UP000638648">
    <property type="component" value="Unassembled WGS sequence"/>
</dbReference>
<dbReference type="InterPro" id="IPR017853">
    <property type="entry name" value="GH"/>
</dbReference>
<dbReference type="Gene3D" id="2.60.40.1180">
    <property type="entry name" value="Golgi alpha-mannosidase II"/>
    <property type="match status" value="1"/>
</dbReference>
<evidence type="ECO:0000256" key="4">
    <source>
        <dbReference type="ARBA" id="ARBA00012670"/>
    </source>
</evidence>
<comment type="catalytic activity">
    <reaction evidence="1">
        <text>Hydrolysis of terminal non-reducing alpha-L-arabinofuranoside residues in alpha-L-arabinosides.</text>
        <dbReference type="EC" id="3.2.1.55"/>
    </reaction>
</comment>
<dbReference type="SUPFAM" id="SSF51011">
    <property type="entry name" value="Glycosyl hydrolase domain"/>
    <property type="match status" value="1"/>
</dbReference>
<feature type="region of interest" description="Disordered" evidence="8">
    <location>
        <begin position="385"/>
        <end position="405"/>
    </location>
</feature>
<dbReference type="EMBL" id="JADBEM010000001">
    <property type="protein sequence ID" value="MBE1613244.1"/>
    <property type="molecule type" value="Genomic_DNA"/>
</dbReference>
<name>A0A927N6V6_9ACTN</name>
<evidence type="ECO:0000313" key="10">
    <source>
        <dbReference type="EMBL" id="MBE1613244.1"/>
    </source>
</evidence>
<dbReference type="Pfam" id="PF06964">
    <property type="entry name" value="Alpha-L-AF_C"/>
    <property type="match status" value="1"/>
</dbReference>
<comment type="similarity">
    <text evidence="2">Belongs to the glycosyl hydrolase 51 family.</text>
</comment>
<dbReference type="PANTHER" id="PTHR43576:SF3">
    <property type="entry name" value="ALPHA-L-ARABINOFURANOSIDASE C"/>
    <property type="match status" value="1"/>
</dbReference>
<keyword evidence="6" id="KW-0119">Carbohydrate metabolism</keyword>
<dbReference type="SUPFAM" id="SSF51445">
    <property type="entry name" value="(Trans)glycosidases"/>
    <property type="match status" value="1"/>
</dbReference>
<keyword evidence="7 10" id="KW-0326">Glycosidase</keyword>
<evidence type="ECO:0000256" key="6">
    <source>
        <dbReference type="ARBA" id="ARBA00023277"/>
    </source>
</evidence>
<evidence type="ECO:0000313" key="11">
    <source>
        <dbReference type="Proteomes" id="UP000638648"/>
    </source>
</evidence>
<feature type="domain" description="Alpha-L-arabinofuranosidase C-terminal" evidence="9">
    <location>
        <begin position="376"/>
        <end position="613"/>
    </location>
</feature>
<accession>A0A927N6V6</accession>
<dbReference type="EC" id="3.2.1.55" evidence="4"/>
<evidence type="ECO:0000256" key="1">
    <source>
        <dbReference type="ARBA" id="ARBA00001462"/>
    </source>
</evidence>
<evidence type="ECO:0000256" key="5">
    <source>
        <dbReference type="ARBA" id="ARBA00022801"/>
    </source>
</evidence>
<protein>
    <recommendedName>
        <fullName evidence="4">non-reducing end alpha-L-arabinofuranosidase</fullName>
        <ecNumber evidence="4">3.2.1.55</ecNumber>
    </recommendedName>
</protein>
<dbReference type="InterPro" id="IPR013780">
    <property type="entry name" value="Glyco_hydro_b"/>
</dbReference>
<evidence type="ECO:0000256" key="8">
    <source>
        <dbReference type="SAM" id="MobiDB-lite"/>
    </source>
</evidence>
<keyword evidence="11" id="KW-1185">Reference proteome</keyword>
<dbReference type="GO" id="GO:0046373">
    <property type="term" value="P:L-arabinose metabolic process"/>
    <property type="evidence" value="ECO:0007669"/>
    <property type="project" value="InterPro"/>
</dbReference>
<dbReference type="RefSeq" id="WP_238361823.1">
    <property type="nucleotide sequence ID" value="NZ_JADBEM010000001.1"/>
</dbReference>
<keyword evidence="5 10" id="KW-0378">Hydrolase</keyword>
<dbReference type="PANTHER" id="PTHR43576">
    <property type="entry name" value="ALPHA-L-ARABINOFURANOSIDASE C-RELATED"/>
    <property type="match status" value="1"/>
</dbReference>
<dbReference type="GO" id="GO:0000272">
    <property type="term" value="P:polysaccharide catabolic process"/>
    <property type="evidence" value="ECO:0007669"/>
    <property type="project" value="TreeGrafter"/>
</dbReference>